<dbReference type="Proteomes" id="UP000048926">
    <property type="component" value="Unassembled WGS sequence"/>
</dbReference>
<evidence type="ECO:0000313" key="7">
    <source>
        <dbReference type="Proteomes" id="UP000048926"/>
    </source>
</evidence>
<dbReference type="InterPro" id="IPR046532">
    <property type="entry name" value="DUF6597"/>
</dbReference>
<keyword evidence="2" id="KW-0238">DNA-binding</keyword>
<dbReference type="PANTHER" id="PTHR46796">
    <property type="entry name" value="HTH-TYPE TRANSCRIPTIONAL ACTIVATOR RHAS-RELATED"/>
    <property type="match status" value="1"/>
</dbReference>
<dbReference type="GO" id="GO:0003700">
    <property type="term" value="F:DNA-binding transcription factor activity"/>
    <property type="evidence" value="ECO:0007669"/>
    <property type="project" value="InterPro"/>
</dbReference>
<dbReference type="Pfam" id="PF20240">
    <property type="entry name" value="DUF6597"/>
    <property type="match status" value="1"/>
</dbReference>
<dbReference type="PROSITE" id="PS01124">
    <property type="entry name" value="HTH_ARAC_FAMILY_2"/>
    <property type="match status" value="1"/>
</dbReference>
<dbReference type="RefSeq" id="WP_055653846.1">
    <property type="nucleotide sequence ID" value="NZ_CP045627.1"/>
</dbReference>
<feature type="region of interest" description="Disordered" evidence="4">
    <location>
        <begin position="1"/>
        <end position="22"/>
    </location>
</feature>
<dbReference type="InterPro" id="IPR018060">
    <property type="entry name" value="HTH_AraC"/>
</dbReference>
<evidence type="ECO:0000256" key="3">
    <source>
        <dbReference type="ARBA" id="ARBA00023163"/>
    </source>
</evidence>
<evidence type="ECO:0000256" key="2">
    <source>
        <dbReference type="ARBA" id="ARBA00023125"/>
    </source>
</evidence>
<evidence type="ECO:0000256" key="1">
    <source>
        <dbReference type="ARBA" id="ARBA00023015"/>
    </source>
</evidence>
<gene>
    <name evidence="6" type="ORF">LAL4801_00365</name>
</gene>
<proteinExistence type="predicted"/>
<protein>
    <submittedName>
        <fullName evidence="6">DNA gyrase inhibitor</fullName>
    </submittedName>
</protein>
<keyword evidence="3" id="KW-0804">Transcription</keyword>
<organism evidence="6 7">
    <name type="scientific">Roseibium aggregatum</name>
    <dbReference type="NCBI Taxonomy" id="187304"/>
    <lineage>
        <taxon>Bacteria</taxon>
        <taxon>Pseudomonadati</taxon>
        <taxon>Pseudomonadota</taxon>
        <taxon>Alphaproteobacteria</taxon>
        <taxon>Hyphomicrobiales</taxon>
        <taxon>Stappiaceae</taxon>
        <taxon>Roseibium</taxon>
    </lineage>
</organism>
<dbReference type="GO" id="GO:0043565">
    <property type="term" value="F:sequence-specific DNA binding"/>
    <property type="evidence" value="ECO:0007669"/>
    <property type="project" value="InterPro"/>
</dbReference>
<accession>A0A0M6XVS4</accession>
<dbReference type="PANTHER" id="PTHR46796:SF15">
    <property type="entry name" value="BLL1074 PROTEIN"/>
    <property type="match status" value="1"/>
</dbReference>
<dbReference type="SMART" id="SM00342">
    <property type="entry name" value="HTH_ARAC"/>
    <property type="match status" value="1"/>
</dbReference>
<dbReference type="InterPro" id="IPR050204">
    <property type="entry name" value="AraC_XylS_family_regulators"/>
</dbReference>
<dbReference type="STRING" id="187304.B0E33_28250"/>
<dbReference type="SUPFAM" id="SSF46689">
    <property type="entry name" value="Homeodomain-like"/>
    <property type="match status" value="1"/>
</dbReference>
<feature type="domain" description="HTH araC/xylS-type" evidence="5">
    <location>
        <begin position="177"/>
        <end position="278"/>
    </location>
</feature>
<reference evidence="7" key="1">
    <citation type="submission" date="2015-07" db="EMBL/GenBank/DDBJ databases">
        <authorList>
            <person name="Rodrigo-Torres Lidia"/>
            <person name="Arahal R.David."/>
        </authorList>
    </citation>
    <scope>NUCLEOTIDE SEQUENCE [LARGE SCALE GENOMIC DNA]</scope>
    <source>
        <strain evidence="7">CECT 4801</strain>
    </source>
</reference>
<dbReference type="EMBL" id="CXST01000001">
    <property type="protein sequence ID" value="CTQ41945.1"/>
    <property type="molecule type" value="Genomic_DNA"/>
</dbReference>
<name>A0A0M6XVS4_9HYPH</name>
<sequence length="287" mass="32211">MTTSQDASPPSSSVPPGIDAGFWRRTAPPDLRSLFTDIIGYEERNPQTNRQVETASLTIPLILSFGDPFEIALGQHPTAENERPTFLAGLSSSPVFIQSNGRAKCLQINFTPIGARHFFRFPMDLLTDQMLPFADVAEPELAEFVRRIEDLTSWNARLDHALAYVIKRLRQDTLQRTPADHVLRRLLETGGQVSVTSLAKEIGWSRKHLAQKFRKDIGLRPKTVARVIRFGKVLKHAQNCCDIDWAGLAVDCGYADQSHLIRDFSEFSGQSPEAWRARLLNGTANTW</sequence>
<dbReference type="Gene3D" id="1.10.10.60">
    <property type="entry name" value="Homeodomain-like"/>
    <property type="match status" value="1"/>
</dbReference>
<keyword evidence="1" id="KW-0805">Transcription regulation</keyword>
<evidence type="ECO:0000313" key="6">
    <source>
        <dbReference type="EMBL" id="CTQ41945.1"/>
    </source>
</evidence>
<feature type="compositionally biased region" description="Polar residues" evidence="4">
    <location>
        <begin position="1"/>
        <end position="11"/>
    </location>
</feature>
<dbReference type="InterPro" id="IPR009057">
    <property type="entry name" value="Homeodomain-like_sf"/>
</dbReference>
<dbReference type="Pfam" id="PF12833">
    <property type="entry name" value="HTH_18"/>
    <property type="match status" value="1"/>
</dbReference>
<dbReference type="OrthoDB" id="9793400at2"/>
<evidence type="ECO:0000259" key="5">
    <source>
        <dbReference type="PROSITE" id="PS01124"/>
    </source>
</evidence>
<keyword evidence="7" id="KW-1185">Reference proteome</keyword>
<evidence type="ECO:0000256" key="4">
    <source>
        <dbReference type="SAM" id="MobiDB-lite"/>
    </source>
</evidence>
<dbReference type="AlphaFoldDB" id="A0A0M6XVS4"/>